<comment type="caution">
    <text evidence="2">The sequence shown here is derived from an EMBL/GenBank/DDBJ whole genome shotgun (WGS) entry which is preliminary data.</text>
</comment>
<keyword evidence="3" id="KW-1185">Reference proteome</keyword>
<dbReference type="EMBL" id="JADEVV010000004">
    <property type="protein sequence ID" value="MBE9252714.1"/>
    <property type="molecule type" value="Genomic_DNA"/>
</dbReference>
<sequence>MDEKQQEHHRQSDEWVKTSLIATVVTVVIGVIGFSIQINNLTRAYEQRQTTVEVKLQSLLEDMAEVKQNVK</sequence>
<dbReference type="Proteomes" id="UP000658720">
    <property type="component" value="Unassembled WGS sequence"/>
</dbReference>
<feature type="transmembrane region" description="Helical" evidence="1">
    <location>
        <begin position="20"/>
        <end position="38"/>
    </location>
</feature>
<proteinExistence type="predicted"/>
<gene>
    <name evidence="2" type="ORF">IQ217_02370</name>
</gene>
<protein>
    <submittedName>
        <fullName evidence="2">Uncharacterized protein</fullName>
    </submittedName>
</protein>
<evidence type="ECO:0000313" key="3">
    <source>
        <dbReference type="Proteomes" id="UP000658720"/>
    </source>
</evidence>
<evidence type="ECO:0000313" key="2">
    <source>
        <dbReference type="EMBL" id="MBE9252714.1"/>
    </source>
</evidence>
<keyword evidence="1" id="KW-0812">Transmembrane</keyword>
<reference evidence="2 3" key="1">
    <citation type="submission" date="2020-10" db="EMBL/GenBank/DDBJ databases">
        <authorList>
            <person name="Castelo-Branco R."/>
            <person name="Eusebio N."/>
            <person name="Adriana R."/>
            <person name="Vieira A."/>
            <person name="Brugerolle De Fraissinette N."/>
            <person name="Rezende De Castro R."/>
            <person name="Schneider M.P."/>
            <person name="Vasconcelos V."/>
            <person name="Leao P.N."/>
        </authorList>
    </citation>
    <scope>NUCLEOTIDE SEQUENCE [LARGE SCALE GENOMIC DNA]</scope>
    <source>
        <strain evidence="2 3">LEGE 00031</strain>
    </source>
</reference>
<dbReference type="RefSeq" id="WP_194018777.1">
    <property type="nucleotide sequence ID" value="NZ_JADEVV010000004.1"/>
</dbReference>
<keyword evidence="1" id="KW-0472">Membrane</keyword>
<evidence type="ECO:0000256" key="1">
    <source>
        <dbReference type="SAM" id="Phobius"/>
    </source>
</evidence>
<accession>A0ABR9VMY3</accession>
<keyword evidence="1" id="KW-1133">Transmembrane helix</keyword>
<name>A0ABR9VMY3_9SYNC</name>
<organism evidence="2 3">
    <name type="scientific">Synechocystis salina LEGE 00031</name>
    <dbReference type="NCBI Taxonomy" id="1828736"/>
    <lineage>
        <taxon>Bacteria</taxon>
        <taxon>Bacillati</taxon>
        <taxon>Cyanobacteriota</taxon>
        <taxon>Cyanophyceae</taxon>
        <taxon>Synechococcales</taxon>
        <taxon>Merismopediaceae</taxon>
        <taxon>Synechocystis</taxon>
    </lineage>
</organism>